<organism evidence="5 6">
    <name type="scientific">Labrys wisconsinensis</name>
    <dbReference type="NCBI Taxonomy" id="425677"/>
    <lineage>
        <taxon>Bacteria</taxon>
        <taxon>Pseudomonadati</taxon>
        <taxon>Pseudomonadota</taxon>
        <taxon>Alphaproteobacteria</taxon>
        <taxon>Hyphomicrobiales</taxon>
        <taxon>Xanthobacteraceae</taxon>
        <taxon>Labrys</taxon>
    </lineage>
</organism>
<keyword evidence="3" id="KW-0732">Signal</keyword>
<proteinExistence type="inferred from homology"/>
<dbReference type="EMBL" id="JAUSVX010000004">
    <property type="protein sequence ID" value="MDQ0469548.1"/>
    <property type="molecule type" value="Genomic_DNA"/>
</dbReference>
<dbReference type="InterPro" id="IPR025997">
    <property type="entry name" value="SBP_2_dom"/>
</dbReference>
<dbReference type="Proteomes" id="UP001242480">
    <property type="component" value="Unassembled WGS sequence"/>
</dbReference>
<sequence>MSITLTRRMLLGAVGATALGFGAMISATSFAVAQSKAIGVSIPTLDNPFWVNAVAFAKHAAEDLGIKLVVVGAESREDKQLADVQSLIAGGANALVVTPQSTASAPGLIMLAKRAGLPIVIVDRYPGFPAENEQAPYVAFIGPNDVSAGRDIAQYLIAQGAKRIVGLGGLPGSSVAEGRQQGLNEAVKAAGGVELVQYVGAGESEDAGYQAMQNLLAAHASGQIDGVWCYNDALCLGAFRAIRQAGRDKEIKLGGMDLVPQALDLIQQGTNYVFSTGGHWLQLGFGVMIAYDALNGHKPLKTDIRLDLLGVNGKNFADFKKQFIDNPPPYEVKDYTLTDNPKATAQTFPLQTK</sequence>
<dbReference type="SUPFAM" id="SSF53822">
    <property type="entry name" value="Periplasmic binding protein-like I"/>
    <property type="match status" value="1"/>
</dbReference>
<protein>
    <submittedName>
        <fullName evidence="5">Simple sugar transport system substrate-binding protein/ribose transport system substrate-binding protein</fullName>
    </submittedName>
</protein>
<reference evidence="5 6" key="1">
    <citation type="submission" date="2023-07" db="EMBL/GenBank/DDBJ databases">
        <title>Genomic Encyclopedia of Type Strains, Phase IV (KMG-IV): sequencing the most valuable type-strain genomes for metagenomic binning, comparative biology and taxonomic classification.</title>
        <authorList>
            <person name="Goeker M."/>
        </authorList>
    </citation>
    <scope>NUCLEOTIDE SEQUENCE [LARGE SCALE GENOMIC DNA]</scope>
    <source>
        <strain evidence="5 6">DSM 19619</strain>
    </source>
</reference>
<evidence type="ECO:0000256" key="3">
    <source>
        <dbReference type="ARBA" id="ARBA00022729"/>
    </source>
</evidence>
<keyword evidence="6" id="KW-1185">Reference proteome</keyword>
<dbReference type="Pfam" id="PF13407">
    <property type="entry name" value="Peripla_BP_4"/>
    <property type="match status" value="1"/>
</dbReference>
<evidence type="ECO:0000313" key="6">
    <source>
        <dbReference type="Proteomes" id="UP001242480"/>
    </source>
</evidence>
<name>A0ABU0J5M0_9HYPH</name>
<accession>A0ABU0J5M0</accession>
<dbReference type="CDD" id="cd06324">
    <property type="entry name" value="PBP1_ABC_sugar_binding-like"/>
    <property type="match status" value="1"/>
</dbReference>
<gene>
    <name evidence="5" type="ORF">QO011_002564</name>
</gene>
<evidence type="ECO:0000313" key="5">
    <source>
        <dbReference type="EMBL" id="MDQ0469548.1"/>
    </source>
</evidence>
<dbReference type="PANTHER" id="PTHR46847">
    <property type="entry name" value="D-ALLOSE-BINDING PERIPLASMIC PROTEIN-RELATED"/>
    <property type="match status" value="1"/>
</dbReference>
<dbReference type="InterPro" id="IPR006311">
    <property type="entry name" value="TAT_signal"/>
</dbReference>
<keyword evidence="5" id="KW-0762">Sugar transport</keyword>
<comment type="subcellular location">
    <subcellularLocation>
        <location evidence="1">Cell envelope</location>
    </subcellularLocation>
</comment>
<comment type="caution">
    <text evidence="5">The sequence shown here is derived from an EMBL/GenBank/DDBJ whole genome shotgun (WGS) entry which is preliminary data.</text>
</comment>
<dbReference type="PROSITE" id="PS51318">
    <property type="entry name" value="TAT"/>
    <property type="match status" value="1"/>
</dbReference>
<evidence type="ECO:0000256" key="2">
    <source>
        <dbReference type="ARBA" id="ARBA00007639"/>
    </source>
</evidence>
<comment type="similarity">
    <text evidence="2">Belongs to the bacterial solute-binding protein 2 family.</text>
</comment>
<dbReference type="RefSeq" id="WP_307272370.1">
    <property type="nucleotide sequence ID" value="NZ_JAUSVX010000004.1"/>
</dbReference>
<dbReference type="Gene3D" id="3.40.50.2300">
    <property type="match status" value="2"/>
</dbReference>
<evidence type="ECO:0000259" key="4">
    <source>
        <dbReference type="Pfam" id="PF13407"/>
    </source>
</evidence>
<keyword evidence="5" id="KW-0813">Transport</keyword>
<evidence type="ECO:0000256" key="1">
    <source>
        <dbReference type="ARBA" id="ARBA00004196"/>
    </source>
</evidence>
<dbReference type="PANTHER" id="PTHR46847:SF1">
    <property type="entry name" value="D-ALLOSE-BINDING PERIPLASMIC PROTEIN-RELATED"/>
    <property type="match status" value="1"/>
</dbReference>
<feature type="domain" description="Periplasmic binding protein" evidence="4">
    <location>
        <begin position="38"/>
        <end position="297"/>
    </location>
</feature>
<dbReference type="InterPro" id="IPR028082">
    <property type="entry name" value="Peripla_BP_I"/>
</dbReference>